<sequence length="204" mass="23519">MHYSHCFRIEDTSSEPTLEKSLISSRLTNTESSGYQLMRKWTVQNQLESQRASSLPTAEFYMQTKKTSWASTKDICLSTNTINSIIESTTGNRCLTILFNKDNRGSIATILFHLQQWKSFSKTFAAPVSLNSIGCYIVSGFQYGWNSHAHWEKIMIKTSSMRLRQDCTNSYLGLERMTQCPTFRNNSCTVRHKAKLVRDHRHNK</sequence>
<dbReference type="AlphaFoldDB" id="A0A2P6MNH3"/>
<dbReference type="EMBL" id="MDYQ01000650">
    <property type="protein sequence ID" value="PRP73243.1"/>
    <property type="molecule type" value="Genomic_DNA"/>
</dbReference>
<reference evidence="1 2" key="1">
    <citation type="journal article" date="2018" name="Genome Biol. Evol.">
        <title>Multiple Roots of Fruiting Body Formation in Amoebozoa.</title>
        <authorList>
            <person name="Hillmann F."/>
            <person name="Forbes G."/>
            <person name="Novohradska S."/>
            <person name="Ferling I."/>
            <person name="Riege K."/>
            <person name="Groth M."/>
            <person name="Westermann M."/>
            <person name="Marz M."/>
            <person name="Spaller T."/>
            <person name="Winckler T."/>
            <person name="Schaap P."/>
            <person name="Glockner G."/>
        </authorList>
    </citation>
    <scope>NUCLEOTIDE SEQUENCE [LARGE SCALE GENOMIC DNA]</scope>
    <source>
        <strain evidence="1 2">Jena</strain>
    </source>
</reference>
<evidence type="ECO:0000313" key="2">
    <source>
        <dbReference type="Proteomes" id="UP000241769"/>
    </source>
</evidence>
<comment type="caution">
    <text evidence="1">The sequence shown here is derived from an EMBL/GenBank/DDBJ whole genome shotgun (WGS) entry which is preliminary data.</text>
</comment>
<protein>
    <submittedName>
        <fullName evidence="1">Uncharacterized protein</fullName>
    </submittedName>
</protein>
<name>A0A2P6MNH3_9EUKA</name>
<dbReference type="InParanoid" id="A0A2P6MNH3"/>
<organism evidence="1 2">
    <name type="scientific">Planoprotostelium fungivorum</name>
    <dbReference type="NCBI Taxonomy" id="1890364"/>
    <lineage>
        <taxon>Eukaryota</taxon>
        <taxon>Amoebozoa</taxon>
        <taxon>Evosea</taxon>
        <taxon>Variosea</taxon>
        <taxon>Cavosteliida</taxon>
        <taxon>Cavosteliaceae</taxon>
        <taxon>Planoprotostelium</taxon>
    </lineage>
</organism>
<accession>A0A2P6MNH3</accession>
<gene>
    <name evidence="1" type="ORF">PROFUN_16929</name>
</gene>
<dbReference type="Proteomes" id="UP000241769">
    <property type="component" value="Unassembled WGS sequence"/>
</dbReference>
<proteinExistence type="predicted"/>
<keyword evidence="2" id="KW-1185">Reference proteome</keyword>
<evidence type="ECO:0000313" key="1">
    <source>
        <dbReference type="EMBL" id="PRP73243.1"/>
    </source>
</evidence>